<dbReference type="CDD" id="cd20296">
    <property type="entry name" value="cupin_PpnP-like"/>
    <property type="match status" value="1"/>
</dbReference>
<dbReference type="Gene3D" id="2.60.120.10">
    <property type="entry name" value="Jelly Rolls"/>
    <property type="match status" value="1"/>
</dbReference>
<evidence type="ECO:0000313" key="5">
    <source>
        <dbReference type="Proteomes" id="UP000535589"/>
    </source>
</evidence>
<dbReference type="InterPro" id="IPR009664">
    <property type="entry name" value="Ppnp"/>
</dbReference>
<dbReference type="Pfam" id="PF06865">
    <property type="entry name" value="Ppnp"/>
    <property type="match status" value="1"/>
</dbReference>
<keyword evidence="1 3" id="KW-0328">Glycosyltransferase</keyword>
<sequence length="94" mass="10211">MAIKESSYFEGNVKSLGYQEQVDNISVGVMLAGEYTFGTAAPERMSVIKGELTVKLPGHVDWQTFSAGQSFEVDGDSSFNVKVAATTAYLCEYL</sequence>
<accession>A0A7X8TN66</accession>
<comment type="catalytic activity">
    <reaction evidence="3">
        <text>guanosine + phosphate = alpha-D-ribose 1-phosphate + guanine</text>
        <dbReference type="Rhea" id="RHEA:13233"/>
        <dbReference type="ChEBI" id="CHEBI:16235"/>
        <dbReference type="ChEBI" id="CHEBI:16750"/>
        <dbReference type="ChEBI" id="CHEBI:43474"/>
        <dbReference type="ChEBI" id="CHEBI:57720"/>
        <dbReference type="EC" id="2.4.2.1"/>
    </reaction>
</comment>
<evidence type="ECO:0000256" key="3">
    <source>
        <dbReference type="HAMAP-Rule" id="MF_01537"/>
    </source>
</evidence>
<dbReference type="GO" id="GO:0016154">
    <property type="term" value="F:pyrimidine-nucleoside phosphorylase activity"/>
    <property type="evidence" value="ECO:0007669"/>
    <property type="project" value="UniProtKB-UniRule"/>
</dbReference>
<comment type="catalytic activity">
    <reaction evidence="3">
        <text>a purine D-ribonucleoside + phosphate = a purine nucleobase + alpha-D-ribose 1-phosphate</text>
        <dbReference type="Rhea" id="RHEA:19805"/>
        <dbReference type="ChEBI" id="CHEBI:26386"/>
        <dbReference type="ChEBI" id="CHEBI:43474"/>
        <dbReference type="ChEBI" id="CHEBI:57720"/>
        <dbReference type="ChEBI" id="CHEBI:142355"/>
        <dbReference type="EC" id="2.4.2.1"/>
    </reaction>
</comment>
<dbReference type="SUPFAM" id="SSF51182">
    <property type="entry name" value="RmlC-like cupins"/>
    <property type="match status" value="1"/>
</dbReference>
<name>A0A7X8TN66_9VIBR</name>
<comment type="catalytic activity">
    <reaction evidence="3">
        <text>thymidine + phosphate = 2-deoxy-alpha-D-ribose 1-phosphate + thymine</text>
        <dbReference type="Rhea" id="RHEA:16037"/>
        <dbReference type="ChEBI" id="CHEBI:17748"/>
        <dbReference type="ChEBI" id="CHEBI:17821"/>
        <dbReference type="ChEBI" id="CHEBI:43474"/>
        <dbReference type="ChEBI" id="CHEBI:57259"/>
        <dbReference type="EC" id="2.4.2.2"/>
    </reaction>
</comment>
<dbReference type="EMBL" id="JABAIK010000002">
    <property type="protein sequence ID" value="NLS11862.1"/>
    <property type="molecule type" value="Genomic_DNA"/>
</dbReference>
<dbReference type="HAMAP" id="MF_01537">
    <property type="entry name" value="Nucleos_phosphorylase_PpnP"/>
    <property type="match status" value="1"/>
</dbReference>
<organism evidence="4 5">
    <name type="scientific">Vibrio agarilyticus</name>
    <dbReference type="NCBI Taxonomy" id="2726741"/>
    <lineage>
        <taxon>Bacteria</taxon>
        <taxon>Pseudomonadati</taxon>
        <taxon>Pseudomonadota</taxon>
        <taxon>Gammaproteobacteria</taxon>
        <taxon>Vibrionales</taxon>
        <taxon>Vibrionaceae</taxon>
        <taxon>Vibrio</taxon>
    </lineage>
</organism>
<comment type="catalytic activity">
    <reaction evidence="3">
        <text>adenosine + phosphate = alpha-D-ribose 1-phosphate + adenine</text>
        <dbReference type="Rhea" id="RHEA:27642"/>
        <dbReference type="ChEBI" id="CHEBI:16335"/>
        <dbReference type="ChEBI" id="CHEBI:16708"/>
        <dbReference type="ChEBI" id="CHEBI:43474"/>
        <dbReference type="ChEBI" id="CHEBI:57720"/>
        <dbReference type="EC" id="2.4.2.1"/>
    </reaction>
</comment>
<comment type="similarity">
    <text evidence="3">Belongs to the nucleoside phosphorylase PpnP family.</text>
</comment>
<reference evidence="4 5" key="1">
    <citation type="submission" date="2020-04" db="EMBL/GenBank/DDBJ databases">
        <title>Vibrio sp. SM6, a novel species isolated from seawater.</title>
        <authorList>
            <person name="Wang X."/>
        </authorList>
    </citation>
    <scope>NUCLEOTIDE SEQUENCE [LARGE SCALE GENOMIC DNA]</scope>
    <source>
        <strain evidence="4 5">SM6</strain>
    </source>
</reference>
<evidence type="ECO:0000256" key="1">
    <source>
        <dbReference type="ARBA" id="ARBA00022676"/>
    </source>
</evidence>
<evidence type="ECO:0000313" key="4">
    <source>
        <dbReference type="EMBL" id="NLS11862.1"/>
    </source>
</evidence>
<dbReference type="InterPro" id="IPR014710">
    <property type="entry name" value="RmlC-like_jellyroll"/>
</dbReference>
<dbReference type="EC" id="2.4.2.2" evidence="3"/>
<dbReference type="FunFam" id="2.60.120.10:FF:000016">
    <property type="entry name" value="Pyrimidine/purine nucleoside phosphorylase"/>
    <property type="match status" value="1"/>
</dbReference>
<dbReference type="RefSeq" id="WP_168834960.1">
    <property type="nucleotide sequence ID" value="NZ_JABAIK010000002.1"/>
</dbReference>
<evidence type="ECO:0000256" key="2">
    <source>
        <dbReference type="ARBA" id="ARBA00022679"/>
    </source>
</evidence>
<dbReference type="AlphaFoldDB" id="A0A7X8TN66"/>
<comment type="catalytic activity">
    <reaction evidence="3">
        <text>xanthosine + phosphate = alpha-D-ribose 1-phosphate + xanthine</text>
        <dbReference type="Rhea" id="RHEA:27638"/>
        <dbReference type="ChEBI" id="CHEBI:17712"/>
        <dbReference type="ChEBI" id="CHEBI:18107"/>
        <dbReference type="ChEBI" id="CHEBI:43474"/>
        <dbReference type="ChEBI" id="CHEBI:57720"/>
        <dbReference type="EC" id="2.4.2.1"/>
    </reaction>
</comment>
<keyword evidence="2 3" id="KW-0808">Transferase</keyword>
<comment type="catalytic activity">
    <reaction evidence="3">
        <text>cytidine + phosphate = cytosine + alpha-D-ribose 1-phosphate</text>
        <dbReference type="Rhea" id="RHEA:52540"/>
        <dbReference type="ChEBI" id="CHEBI:16040"/>
        <dbReference type="ChEBI" id="CHEBI:17562"/>
        <dbReference type="ChEBI" id="CHEBI:43474"/>
        <dbReference type="ChEBI" id="CHEBI:57720"/>
        <dbReference type="EC" id="2.4.2.2"/>
    </reaction>
</comment>
<protein>
    <recommendedName>
        <fullName evidence="3">Pyrimidine/purine nucleoside phosphorylase</fullName>
        <ecNumber evidence="3">2.4.2.1</ecNumber>
        <ecNumber evidence="3">2.4.2.2</ecNumber>
    </recommendedName>
    <alternativeName>
        <fullName evidence="3">Adenosine phosphorylase</fullName>
    </alternativeName>
    <alternativeName>
        <fullName evidence="3">Cytidine phosphorylase</fullName>
    </alternativeName>
    <alternativeName>
        <fullName evidence="3">Guanosine phosphorylase</fullName>
    </alternativeName>
    <alternativeName>
        <fullName evidence="3">Inosine phosphorylase</fullName>
    </alternativeName>
    <alternativeName>
        <fullName evidence="3">Thymidine phosphorylase</fullName>
    </alternativeName>
    <alternativeName>
        <fullName evidence="3">Uridine phosphorylase</fullName>
    </alternativeName>
    <alternativeName>
        <fullName evidence="3">Xanthosine phosphorylase</fullName>
    </alternativeName>
</protein>
<comment type="catalytic activity">
    <reaction evidence="3">
        <text>inosine + phosphate = alpha-D-ribose 1-phosphate + hypoxanthine</text>
        <dbReference type="Rhea" id="RHEA:27646"/>
        <dbReference type="ChEBI" id="CHEBI:17368"/>
        <dbReference type="ChEBI" id="CHEBI:17596"/>
        <dbReference type="ChEBI" id="CHEBI:43474"/>
        <dbReference type="ChEBI" id="CHEBI:57720"/>
        <dbReference type="EC" id="2.4.2.1"/>
    </reaction>
</comment>
<comment type="catalytic activity">
    <reaction evidence="3">
        <text>uridine + phosphate = alpha-D-ribose 1-phosphate + uracil</text>
        <dbReference type="Rhea" id="RHEA:24388"/>
        <dbReference type="ChEBI" id="CHEBI:16704"/>
        <dbReference type="ChEBI" id="CHEBI:17568"/>
        <dbReference type="ChEBI" id="CHEBI:43474"/>
        <dbReference type="ChEBI" id="CHEBI:57720"/>
        <dbReference type="EC" id="2.4.2.2"/>
    </reaction>
</comment>
<dbReference type="GO" id="GO:0004731">
    <property type="term" value="F:purine-nucleoside phosphorylase activity"/>
    <property type="evidence" value="ECO:0007669"/>
    <property type="project" value="UniProtKB-UniRule"/>
</dbReference>
<comment type="function">
    <text evidence="3">Catalyzes the phosphorolysis of diverse nucleosides, yielding D-ribose 1-phosphate and the respective free bases. Can use uridine, adenosine, guanosine, cytidine, thymidine, inosine and xanthosine as substrates. Also catalyzes the reverse reactions.</text>
</comment>
<dbReference type="GO" id="GO:0005829">
    <property type="term" value="C:cytosol"/>
    <property type="evidence" value="ECO:0007669"/>
    <property type="project" value="TreeGrafter"/>
</dbReference>
<dbReference type="Proteomes" id="UP000535589">
    <property type="component" value="Unassembled WGS sequence"/>
</dbReference>
<dbReference type="EC" id="2.4.2.1" evidence="3"/>
<proteinExistence type="inferred from homology"/>
<dbReference type="PANTHER" id="PTHR36540">
    <property type="entry name" value="PYRIMIDINE/PURINE NUCLEOSIDE PHOSPHORYLASE"/>
    <property type="match status" value="1"/>
</dbReference>
<keyword evidence="5" id="KW-1185">Reference proteome</keyword>
<dbReference type="InterPro" id="IPR011051">
    <property type="entry name" value="RmlC_Cupin_sf"/>
</dbReference>
<dbReference type="PANTHER" id="PTHR36540:SF1">
    <property type="entry name" value="PYRIMIDINE_PURINE NUCLEOSIDE PHOSPHORYLASE"/>
    <property type="match status" value="1"/>
</dbReference>
<comment type="caution">
    <text evidence="4">The sequence shown here is derived from an EMBL/GenBank/DDBJ whole genome shotgun (WGS) entry which is preliminary data.</text>
</comment>
<gene>
    <name evidence="3" type="primary">ppnP</name>
    <name evidence="4" type="ORF">HGP28_03020</name>
</gene>